<dbReference type="InterPro" id="IPR052416">
    <property type="entry name" value="GTF3C_component"/>
</dbReference>
<dbReference type="GO" id="GO:0005634">
    <property type="term" value="C:nucleus"/>
    <property type="evidence" value="ECO:0007669"/>
    <property type="project" value="UniProtKB-SubCell"/>
</dbReference>
<reference evidence="5 6" key="1">
    <citation type="journal article" date="2024" name="Nat. Commun.">
        <title>Phylogenomics reveals the evolutionary origins of lichenization in chlorophyte algae.</title>
        <authorList>
            <person name="Puginier C."/>
            <person name="Libourel C."/>
            <person name="Otte J."/>
            <person name="Skaloud P."/>
            <person name="Haon M."/>
            <person name="Grisel S."/>
            <person name="Petersen M."/>
            <person name="Berrin J.G."/>
            <person name="Delaux P.M."/>
            <person name="Dal Grande F."/>
            <person name="Keller J."/>
        </authorList>
    </citation>
    <scope>NUCLEOTIDE SEQUENCE [LARGE SCALE GENOMIC DNA]</scope>
    <source>
        <strain evidence="5 6">SAG 2043</strain>
    </source>
</reference>
<dbReference type="SUPFAM" id="SSF50978">
    <property type="entry name" value="WD40 repeat-like"/>
    <property type="match status" value="1"/>
</dbReference>
<evidence type="ECO:0000313" key="5">
    <source>
        <dbReference type="EMBL" id="KAK9811387.1"/>
    </source>
</evidence>
<gene>
    <name evidence="5" type="ORF">WJX72_003028</name>
</gene>
<sequence length="586" mass="61174">MAAAHQQTVDLSSVQVVRDPAPYCQFAATSIPIRTLPAEGAAAAEVSLPLFGAASAYSVSTEEEAEAAPASKPRKKARLDSEPGPDLLLHAGGLVWALDWCPFRQQSSGSAGESSGLEGQPEYLAVGAHPKPHSENLINRPITGPGMLQLWRIPSPATDADHSLPLAEPASQAGCAPNGSAALGPERLGLLAVVLGNGDVQVLAVPAPLALRASMADSLRTASQDQAGPAERALPELAVRLQPVAHASAAALSGSLASTLEWLPSAPHDLLLVGCWDGSVAMFRLRPALPAAAHPAPSEPATRLKQSQRAQHAQQAAQQSNAAAPLPAGASLELLLHVPADPVPLRAVSWLPAPLGLGSSDLAHRHMFVTAGHAGVIKVWDARDACRPLVAANVGTQWILSADWLPSPLGVVAALDDCSFRFINLGLEQYEKGHNHSTMSHKGARTSALWSVHYCHRTGHIAYGGQDGEVALAVPAIAFAADSRKRGGHVPLAGWRKEGDTLVLQTAAALDARGLANHVLEGANPRQIGRTKSKPGAEGQDPEFTDLPDLTPAIRRVRWSPNGTSAIWLAHGGTAGVVRCQRLAVE</sequence>
<dbReference type="GO" id="GO:0000127">
    <property type="term" value="C:transcription factor TFIIIC complex"/>
    <property type="evidence" value="ECO:0007669"/>
    <property type="project" value="TreeGrafter"/>
</dbReference>
<keyword evidence="6" id="KW-1185">Reference proteome</keyword>
<proteinExistence type="predicted"/>
<keyword evidence="2" id="KW-0804">Transcription</keyword>
<evidence type="ECO:0000256" key="4">
    <source>
        <dbReference type="SAM" id="MobiDB-lite"/>
    </source>
</evidence>
<accession>A0AAW1PSE4</accession>
<dbReference type="PANTHER" id="PTHR15052:SF2">
    <property type="entry name" value="GENERAL TRANSCRIPTION FACTOR 3C POLYPEPTIDE 2"/>
    <property type="match status" value="1"/>
</dbReference>
<feature type="region of interest" description="Disordered" evidence="4">
    <location>
        <begin position="521"/>
        <end position="547"/>
    </location>
</feature>
<dbReference type="GO" id="GO:0006383">
    <property type="term" value="P:transcription by RNA polymerase III"/>
    <property type="evidence" value="ECO:0007669"/>
    <property type="project" value="TreeGrafter"/>
</dbReference>
<dbReference type="EMBL" id="JALJOR010000009">
    <property type="protein sequence ID" value="KAK9811387.1"/>
    <property type="molecule type" value="Genomic_DNA"/>
</dbReference>
<dbReference type="InterPro" id="IPR015943">
    <property type="entry name" value="WD40/YVTN_repeat-like_dom_sf"/>
</dbReference>
<dbReference type="Proteomes" id="UP001489004">
    <property type="component" value="Unassembled WGS sequence"/>
</dbReference>
<name>A0AAW1PSE4_9CHLO</name>
<evidence type="ECO:0000256" key="1">
    <source>
        <dbReference type="ARBA" id="ARBA00004123"/>
    </source>
</evidence>
<evidence type="ECO:0000313" key="6">
    <source>
        <dbReference type="Proteomes" id="UP001489004"/>
    </source>
</evidence>
<comment type="subcellular location">
    <subcellularLocation>
        <location evidence="1">Nucleus</location>
    </subcellularLocation>
</comment>
<comment type="caution">
    <text evidence="5">The sequence shown here is derived from an EMBL/GenBank/DDBJ whole genome shotgun (WGS) entry which is preliminary data.</text>
</comment>
<keyword evidence="3" id="KW-0539">Nucleus</keyword>
<feature type="region of interest" description="Disordered" evidence="4">
    <location>
        <begin position="62"/>
        <end position="83"/>
    </location>
</feature>
<evidence type="ECO:0000256" key="2">
    <source>
        <dbReference type="ARBA" id="ARBA00023163"/>
    </source>
</evidence>
<evidence type="ECO:0000256" key="3">
    <source>
        <dbReference type="ARBA" id="ARBA00023242"/>
    </source>
</evidence>
<protein>
    <submittedName>
        <fullName evidence="5">Uncharacterized protein</fullName>
    </submittedName>
</protein>
<dbReference type="PANTHER" id="PTHR15052">
    <property type="entry name" value="RNA POLYMERASE III TRANSCRIPTION INITIATION FACTOR COMPLEX SUBUNIT"/>
    <property type="match status" value="1"/>
</dbReference>
<dbReference type="AlphaFoldDB" id="A0AAW1PSE4"/>
<dbReference type="Gene3D" id="2.130.10.10">
    <property type="entry name" value="YVTN repeat-like/Quinoprotein amine dehydrogenase"/>
    <property type="match status" value="1"/>
</dbReference>
<dbReference type="InterPro" id="IPR036322">
    <property type="entry name" value="WD40_repeat_dom_sf"/>
</dbReference>
<feature type="region of interest" description="Disordered" evidence="4">
    <location>
        <begin position="292"/>
        <end position="322"/>
    </location>
</feature>
<organism evidence="5 6">
    <name type="scientific">[Myrmecia] bisecta</name>
    <dbReference type="NCBI Taxonomy" id="41462"/>
    <lineage>
        <taxon>Eukaryota</taxon>
        <taxon>Viridiplantae</taxon>
        <taxon>Chlorophyta</taxon>
        <taxon>core chlorophytes</taxon>
        <taxon>Trebouxiophyceae</taxon>
        <taxon>Trebouxiales</taxon>
        <taxon>Trebouxiaceae</taxon>
        <taxon>Myrmecia</taxon>
    </lineage>
</organism>